<reference evidence="2" key="1">
    <citation type="submission" date="2017-09" db="EMBL/GenBank/DDBJ databases">
        <authorList>
            <person name="Varghese N."/>
            <person name="Submissions S."/>
        </authorList>
    </citation>
    <scope>NUCLEOTIDE SEQUENCE [LARGE SCALE GENOMIC DNA]</scope>
    <source>
        <strain evidence="2">JKS000234</strain>
    </source>
</reference>
<dbReference type="OrthoDB" id="9897184at2"/>
<dbReference type="Proteomes" id="UP000219271">
    <property type="component" value="Unassembled WGS sequence"/>
</dbReference>
<accession>A0A286BW35</accession>
<name>A0A286BW35_9GAMM</name>
<protein>
    <submittedName>
        <fullName evidence="1">Uncharacterized protein</fullName>
    </submittedName>
</protein>
<evidence type="ECO:0000313" key="2">
    <source>
        <dbReference type="Proteomes" id="UP000219271"/>
    </source>
</evidence>
<gene>
    <name evidence="1" type="ORF">SAMN06273570_2765</name>
</gene>
<proteinExistence type="predicted"/>
<dbReference type="AlphaFoldDB" id="A0A286BW35"/>
<dbReference type="RefSeq" id="WP_097096298.1">
    <property type="nucleotide sequence ID" value="NZ_OCMY01000001.1"/>
</dbReference>
<organism evidence="1 2">
    <name type="scientific">Candidatus Pantoea floridensis</name>
    <dbReference type="NCBI Taxonomy" id="1938870"/>
    <lineage>
        <taxon>Bacteria</taxon>
        <taxon>Pseudomonadati</taxon>
        <taxon>Pseudomonadota</taxon>
        <taxon>Gammaproteobacteria</taxon>
        <taxon>Enterobacterales</taxon>
        <taxon>Erwiniaceae</taxon>
        <taxon>Pantoea</taxon>
    </lineage>
</organism>
<dbReference type="EMBL" id="OCMY01000001">
    <property type="protein sequence ID" value="SOD38366.1"/>
    <property type="molecule type" value="Genomic_DNA"/>
</dbReference>
<keyword evidence="2" id="KW-1185">Reference proteome</keyword>
<sequence>MKGEIALEKESLSLEGAKVFLAKIHNDLQAFLEKINIIEDYEMYPAEDVVYIMLRDFYNSEECLKLFTIVHGFELTELAEYKSVDWWFLSSLVFDVDIDKVRGIIEKKIAEEEKIKIKSIVVSEEDVSIRKRI</sequence>
<evidence type="ECO:0000313" key="1">
    <source>
        <dbReference type="EMBL" id="SOD38366.1"/>
    </source>
</evidence>